<evidence type="ECO:0000256" key="1">
    <source>
        <dbReference type="SAM" id="SignalP"/>
    </source>
</evidence>
<dbReference type="AlphaFoldDB" id="A0A831A1H3"/>
<protein>
    <submittedName>
        <fullName evidence="3">Putative periplasmic protein</fullName>
    </submittedName>
</protein>
<feature type="chain" id="PRO_5032494840" evidence="1">
    <location>
        <begin position="20"/>
        <end position="149"/>
    </location>
</feature>
<name>A0A831A1H3_ERWAM</name>
<dbReference type="Pfam" id="PF12883">
    <property type="entry name" value="DUF3828"/>
    <property type="match status" value="1"/>
</dbReference>
<feature type="domain" description="DUF3828" evidence="2">
    <location>
        <begin position="26"/>
        <end position="141"/>
    </location>
</feature>
<evidence type="ECO:0000259" key="2">
    <source>
        <dbReference type="Pfam" id="PF12883"/>
    </source>
</evidence>
<reference evidence="3 4" key="1">
    <citation type="submission" date="2012-11" db="EMBL/GenBank/DDBJ databases">
        <authorList>
            <person name="Linke B."/>
        </authorList>
    </citation>
    <scope>NUCLEOTIDE SEQUENCE [LARGE SCALE GENOMIC DNA]</scope>
    <source>
        <strain evidence="4">CFBP 1232</strain>
    </source>
</reference>
<dbReference type="GeneID" id="97607422"/>
<sequence length="149" mass="16767">MKKWLLMLVTAIAAFGAAAAEHNNDPQSTSRAFYSWYLTALSQEESPIDEHDPLLNKYVTQRLLQKINLLIKSPDGMEDDYFLQDQDYSDGWVNNVSVSSFTCEGNRAAGDVTLGSDPGDSQHLLVTLIHQHDGWKIDEVQPESERPEQ</sequence>
<dbReference type="Proteomes" id="UP000013111">
    <property type="component" value="Unassembled WGS sequence"/>
</dbReference>
<keyword evidence="1" id="KW-0732">Signal</keyword>
<dbReference type="InterPro" id="IPR024289">
    <property type="entry name" value="DUF3828"/>
</dbReference>
<dbReference type="Gene3D" id="3.10.450.50">
    <property type="match status" value="1"/>
</dbReference>
<accession>A0A831A1H3</accession>
<evidence type="ECO:0000313" key="3">
    <source>
        <dbReference type="EMBL" id="CCO95318.1"/>
    </source>
</evidence>
<feature type="signal peptide" evidence="1">
    <location>
        <begin position="1"/>
        <end position="19"/>
    </location>
</feature>
<organism evidence="3 4">
    <name type="scientific">Erwinia amylovora NBRC 12687 = CFBP 1232</name>
    <dbReference type="NCBI Taxonomy" id="1219359"/>
    <lineage>
        <taxon>Bacteria</taxon>
        <taxon>Pseudomonadati</taxon>
        <taxon>Pseudomonadota</taxon>
        <taxon>Gammaproteobacteria</taxon>
        <taxon>Enterobacterales</taxon>
        <taxon>Erwiniaceae</taxon>
        <taxon>Erwinia</taxon>
    </lineage>
</organism>
<reference evidence="3 4" key="2">
    <citation type="submission" date="2013-04" db="EMBL/GenBank/DDBJ databases">
        <title>Comparative genomics of 12 strains of Erwinia amylovora identifies a pan-genome with a large conserved core and provides insights into host specificity.</title>
        <authorList>
            <person name="Mann R.A."/>
            <person name="Smits T.H.M."/>
            <person name="Buehlmann A."/>
            <person name="Blom J."/>
            <person name="Goesmann A."/>
            <person name="Frey J.E."/>
            <person name="Plummer K.M."/>
            <person name="Beer S.V."/>
            <person name="Luck J."/>
            <person name="Duffy B."/>
            <person name="Rodoni B."/>
        </authorList>
    </citation>
    <scope>NUCLEOTIDE SEQUENCE [LARGE SCALE GENOMIC DNA]</scope>
    <source>
        <strain evidence="4">CFBP 1232</strain>
    </source>
</reference>
<comment type="caution">
    <text evidence="3">The sequence shown here is derived from an EMBL/GenBank/DDBJ whole genome shotgun (WGS) entry which is preliminary data.</text>
</comment>
<dbReference type="RefSeq" id="WP_004160420.1">
    <property type="nucleotide sequence ID" value="NZ_BAYW01000018.1"/>
</dbReference>
<proteinExistence type="predicted"/>
<dbReference type="EMBL" id="CAPB01000039">
    <property type="protein sequence ID" value="CCO95318.1"/>
    <property type="molecule type" value="Genomic_DNA"/>
</dbReference>
<gene>
    <name evidence="3" type="ORF">BN437_3417</name>
</gene>
<evidence type="ECO:0000313" key="4">
    <source>
        <dbReference type="Proteomes" id="UP000013111"/>
    </source>
</evidence>